<keyword evidence="3" id="KW-0489">Methyltransferase</keyword>
<dbReference type="Proteomes" id="UP001153069">
    <property type="component" value="Unassembled WGS sequence"/>
</dbReference>
<dbReference type="OrthoDB" id="206598at2759"/>
<sequence length="371" mass="40885">MTTHSEEDAMKATGTGSSVIAEGTNANGSDDDSNAVVVRKRPTWEITMEKLLDECASSDNPFLNSFASSPLMERFLRDNALAKAFGRMSRSRLRKELQESAALESKLARALPGLLATQTASGGTVSRSEPGMGTTQTEDLVIWDLCCGKGFSSLWLATNTFPQASSITSEDATIDTNHACPITNDNPGKVSIHMVDTDGDINFDWINGFPNLTFHKLDIYSHDLEDAIRESTMDGQKKLIVVGIHTCGDLSRRVLQLGQLCEAYATLVSPCCCIRPLKLKKRKIGSFGYDTAMKARNFNGQVSVYQLWGWMLWGYARAMNQQQAEKSGEQQKRRTSHRIDLTAEPLMKTDKNIWLSVVAAPTTRVFPVDSS</sequence>
<keyword evidence="4" id="KW-1185">Reference proteome</keyword>
<comment type="caution">
    <text evidence="3">The sequence shown here is derived from an EMBL/GenBank/DDBJ whole genome shotgun (WGS) entry which is preliminary data.</text>
</comment>
<accession>A0A9N8E3L9</accession>
<dbReference type="GO" id="GO:0032259">
    <property type="term" value="P:methylation"/>
    <property type="evidence" value="ECO:0007669"/>
    <property type="project" value="UniProtKB-KW"/>
</dbReference>
<dbReference type="EMBL" id="CAICTM010000582">
    <property type="protein sequence ID" value="CAB9513300.1"/>
    <property type="molecule type" value="Genomic_DNA"/>
</dbReference>
<evidence type="ECO:0000259" key="2">
    <source>
        <dbReference type="Pfam" id="PF13679"/>
    </source>
</evidence>
<evidence type="ECO:0000256" key="1">
    <source>
        <dbReference type="SAM" id="MobiDB-lite"/>
    </source>
</evidence>
<protein>
    <submittedName>
        <fullName evidence="3">Inherit from COG: Methyltransferase</fullName>
    </submittedName>
</protein>
<evidence type="ECO:0000313" key="3">
    <source>
        <dbReference type="EMBL" id="CAB9513300.1"/>
    </source>
</evidence>
<feature type="compositionally biased region" description="Polar residues" evidence="1">
    <location>
        <begin position="14"/>
        <end position="28"/>
    </location>
</feature>
<name>A0A9N8E3L9_9STRA</name>
<dbReference type="AlphaFoldDB" id="A0A9N8E3L9"/>
<feature type="compositionally biased region" description="Basic and acidic residues" evidence="1">
    <location>
        <begin position="1"/>
        <end position="10"/>
    </location>
</feature>
<gene>
    <name evidence="3" type="ORF">SEMRO_583_G170710.1</name>
</gene>
<feature type="domain" description="Methyltransferase" evidence="2">
    <location>
        <begin position="135"/>
        <end position="272"/>
    </location>
</feature>
<dbReference type="InterPro" id="IPR025714">
    <property type="entry name" value="Methyltranfer_dom"/>
</dbReference>
<organism evidence="3 4">
    <name type="scientific">Seminavis robusta</name>
    <dbReference type="NCBI Taxonomy" id="568900"/>
    <lineage>
        <taxon>Eukaryota</taxon>
        <taxon>Sar</taxon>
        <taxon>Stramenopiles</taxon>
        <taxon>Ochrophyta</taxon>
        <taxon>Bacillariophyta</taxon>
        <taxon>Bacillariophyceae</taxon>
        <taxon>Bacillariophycidae</taxon>
        <taxon>Naviculales</taxon>
        <taxon>Naviculaceae</taxon>
        <taxon>Seminavis</taxon>
    </lineage>
</organism>
<reference evidence="3" key="1">
    <citation type="submission" date="2020-06" db="EMBL/GenBank/DDBJ databases">
        <authorList>
            <consortium name="Plant Systems Biology data submission"/>
        </authorList>
    </citation>
    <scope>NUCLEOTIDE SEQUENCE</scope>
    <source>
        <strain evidence="3">D6</strain>
    </source>
</reference>
<keyword evidence="3" id="KW-0808">Transferase</keyword>
<proteinExistence type="predicted"/>
<dbReference type="Pfam" id="PF13679">
    <property type="entry name" value="Methyltransf_32"/>
    <property type="match status" value="1"/>
</dbReference>
<evidence type="ECO:0000313" key="4">
    <source>
        <dbReference type="Proteomes" id="UP001153069"/>
    </source>
</evidence>
<feature type="region of interest" description="Disordered" evidence="1">
    <location>
        <begin position="1"/>
        <end position="34"/>
    </location>
</feature>
<dbReference type="GO" id="GO:0008168">
    <property type="term" value="F:methyltransferase activity"/>
    <property type="evidence" value="ECO:0007669"/>
    <property type="project" value="UniProtKB-KW"/>
</dbReference>